<dbReference type="PIRSF" id="PIRSF011844">
    <property type="entry name" value="Suppressor_of_fused_protein"/>
    <property type="match status" value="1"/>
</dbReference>
<feature type="region of interest" description="Disordered" evidence="2">
    <location>
        <begin position="275"/>
        <end position="302"/>
    </location>
</feature>
<gene>
    <name evidence="5" type="ORF">LSH36_516g01015</name>
</gene>
<evidence type="ECO:0000256" key="2">
    <source>
        <dbReference type="SAM" id="MobiDB-lite"/>
    </source>
</evidence>
<dbReference type="GO" id="GO:0005737">
    <property type="term" value="C:cytoplasm"/>
    <property type="evidence" value="ECO:0007669"/>
    <property type="project" value="UniProtKB-SubCell"/>
</dbReference>
<proteinExistence type="inferred from homology"/>
<dbReference type="InterPro" id="IPR007768">
    <property type="entry name" value="Suppressor_of_fused"/>
</dbReference>
<comment type="similarity">
    <text evidence="1">Belongs to the SUFU family.</text>
</comment>
<sequence length="482" mass="54353">MEGTSYMTKHYAHYPIPHTPVGIQAIYNACRRLYPDQPNPLQVTAVLKYWLGGPDPLDYISMYANPGNPDANIPPHWHYVTFGLSDLHGDGRVHEFTGHEGPSGFGFELTFRLKREDGETAPPTWPAALMQALARYVFQSENTLCVGDHIPWHSPLDGSESRIQHMLMTEDPQLNPLNTQFGSLIFVQVVGVCAEELRAAQHWNGIGVLDLMKTINVAGDSWLITDMRRGETIFEIDPHLQDQVDEGIEREGSNLSGVTSQCSWEEYSSCDIGTSKYDEDKENRAANESRSKNDNDKPHISLFESEQIKATLKRGLRETRPVLPPIKSLDNNIQEFQQDHQNKNRSRKQSFDSNISSEAPTDLLRTRTLDGVQLRFNQEAAILLPLALKGRLKHGRHFTFKSVLSDTAITFVSSSVVGSFTDEQNPYAAHGPWLQVLLTDDYIEQMLEDLSELSASPDEIQVPKTYSWTDRKLSITIVMDES</sequence>
<accession>A0AAD9J9C5</accession>
<dbReference type="InterPro" id="IPR038489">
    <property type="entry name" value="SUFU_C_sf"/>
</dbReference>
<keyword evidence="1" id="KW-0539">Nucleus</keyword>
<name>A0AAD9J9C5_9ANNE</name>
<dbReference type="AlphaFoldDB" id="A0AAD9J9C5"/>
<evidence type="ECO:0000313" key="6">
    <source>
        <dbReference type="Proteomes" id="UP001208570"/>
    </source>
</evidence>
<keyword evidence="1" id="KW-0963">Cytoplasm</keyword>
<dbReference type="PANTHER" id="PTHR10928:SF2">
    <property type="entry name" value="SUPPRESSOR OF FUSED HOMOLOG"/>
    <property type="match status" value="1"/>
</dbReference>
<dbReference type="InterPro" id="IPR024314">
    <property type="entry name" value="SUFU_C"/>
</dbReference>
<dbReference type="Gene3D" id="3.30.1360.230">
    <property type="entry name" value="Sufu, C-terminal domain"/>
    <property type="match status" value="1"/>
</dbReference>
<reference evidence="5" key="1">
    <citation type="journal article" date="2023" name="Mol. Biol. Evol.">
        <title>Third-Generation Sequencing Reveals the Adaptive Role of the Epigenome in Three Deep-Sea Polychaetes.</title>
        <authorList>
            <person name="Perez M."/>
            <person name="Aroh O."/>
            <person name="Sun Y."/>
            <person name="Lan Y."/>
            <person name="Juniper S.K."/>
            <person name="Young C.R."/>
            <person name="Angers B."/>
            <person name="Qian P.Y."/>
        </authorList>
    </citation>
    <scope>NUCLEOTIDE SEQUENCE</scope>
    <source>
        <strain evidence="5">P08H-3</strain>
    </source>
</reference>
<dbReference type="EMBL" id="JAODUP010000516">
    <property type="protein sequence ID" value="KAK2148100.1"/>
    <property type="molecule type" value="Genomic_DNA"/>
</dbReference>
<dbReference type="Pfam" id="PF12470">
    <property type="entry name" value="SUFU_C"/>
    <property type="match status" value="1"/>
</dbReference>
<dbReference type="GO" id="GO:0005634">
    <property type="term" value="C:nucleus"/>
    <property type="evidence" value="ECO:0007669"/>
    <property type="project" value="UniProtKB-SubCell"/>
</dbReference>
<dbReference type="SUPFAM" id="SSF103359">
    <property type="entry name" value="Suppressor of Fused, N-terminal domain"/>
    <property type="match status" value="1"/>
</dbReference>
<organism evidence="5 6">
    <name type="scientific">Paralvinella palmiformis</name>
    <dbReference type="NCBI Taxonomy" id="53620"/>
    <lineage>
        <taxon>Eukaryota</taxon>
        <taxon>Metazoa</taxon>
        <taxon>Spiralia</taxon>
        <taxon>Lophotrochozoa</taxon>
        <taxon>Annelida</taxon>
        <taxon>Polychaeta</taxon>
        <taxon>Sedentaria</taxon>
        <taxon>Canalipalpata</taxon>
        <taxon>Terebellida</taxon>
        <taxon>Terebelliformia</taxon>
        <taxon>Alvinellidae</taxon>
        <taxon>Paralvinella</taxon>
    </lineage>
</organism>
<keyword evidence="6" id="KW-1185">Reference proteome</keyword>
<feature type="domain" description="Suppressor of fused-like" evidence="3">
    <location>
        <begin position="53"/>
        <end position="229"/>
    </location>
</feature>
<dbReference type="InterPro" id="IPR037181">
    <property type="entry name" value="SUFU_N"/>
</dbReference>
<feature type="region of interest" description="Disordered" evidence="2">
    <location>
        <begin position="338"/>
        <end position="357"/>
    </location>
</feature>
<comment type="caution">
    <text evidence="5">The sequence shown here is derived from an EMBL/GenBank/DDBJ whole genome shotgun (WGS) entry which is preliminary data.</text>
</comment>
<dbReference type="Proteomes" id="UP001208570">
    <property type="component" value="Unassembled WGS sequence"/>
</dbReference>
<evidence type="ECO:0000256" key="1">
    <source>
        <dbReference type="PIRNR" id="PIRNR011844"/>
    </source>
</evidence>
<evidence type="ECO:0000313" key="5">
    <source>
        <dbReference type="EMBL" id="KAK2148100.1"/>
    </source>
</evidence>
<protein>
    <recommendedName>
        <fullName evidence="1">Suppressor of fused homolog</fullName>
    </recommendedName>
</protein>
<evidence type="ECO:0000259" key="3">
    <source>
        <dbReference type="Pfam" id="PF05076"/>
    </source>
</evidence>
<dbReference type="PANTHER" id="PTHR10928">
    <property type="entry name" value="SUPPRESSOR OF FUSED"/>
    <property type="match status" value="1"/>
</dbReference>
<comment type="subcellular location">
    <subcellularLocation>
        <location evidence="1">Cytoplasm</location>
    </subcellularLocation>
    <subcellularLocation>
        <location evidence="1">Nucleus</location>
    </subcellularLocation>
</comment>
<evidence type="ECO:0000259" key="4">
    <source>
        <dbReference type="Pfam" id="PF12470"/>
    </source>
</evidence>
<dbReference type="InterPro" id="IPR016591">
    <property type="entry name" value="Suppressor_of_fused_euk"/>
</dbReference>
<feature type="compositionally biased region" description="Basic and acidic residues" evidence="2">
    <location>
        <begin position="276"/>
        <end position="299"/>
    </location>
</feature>
<dbReference type="InterPro" id="IPR020941">
    <property type="entry name" value="SUFU-like_domain"/>
</dbReference>
<feature type="domain" description="Suppressor of fused C-terminal" evidence="4">
    <location>
        <begin position="243"/>
        <end position="477"/>
    </location>
</feature>
<dbReference type="Pfam" id="PF05076">
    <property type="entry name" value="SUFU"/>
    <property type="match status" value="1"/>
</dbReference>